<name>A0A8H7AGD0_9EURO</name>
<evidence type="ECO:0000256" key="1">
    <source>
        <dbReference type="SAM" id="MobiDB-lite"/>
    </source>
</evidence>
<feature type="compositionally biased region" description="Low complexity" evidence="1">
    <location>
        <begin position="231"/>
        <end position="245"/>
    </location>
</feature>
<sequence length="261" mass="27272">MAMRQSPSSSPAGSGADNANTSGPSKSRSARGRGHGLHCLETNEGSAHASRPGNFLLSPSSEGEDSDGEGGVSLSPGASEISPIDEGKRLTASNFSLLRWLRTRASKEDDGLLADIRIAAQVPLPRSSGSSFTSDSASWETTSSDSPCSQDSGSPDAPAWRSSSSSSGSWASGERHLNISRWSSDSSDPYDSDGHSSRTLSELFDRHTGGIWERPAPGALSDVPSLTSEQGGSSFSSTGLTSDSSAEPVFNYLERWGWPLS</sequence>
<comment type="caution">
    <text evidence="2">The sequence shown here is derived from an EMBL/GenBank/DDBJ whole genome shotgun (WGS) entry which is preliminary data.</text>
</comment>
<reference evidence="2" key="1">
    <citation type="submission" date="2020-02" db="EMBL/GenBank/DDBJ databases">
        <authorList>
            <person name="Palmer J.M."/>
        </authorList>
    </citation>
    <scope>NUCLEOTIDE SEQUENCE</scope>
    <source>
        <strain evidence="2">EPUS1.4</strain>
        <tissue evidence="2">Thallus</tissue>
    </source>
</reference>
<feature type="region of interest" description="Disordered" evidence="1">
    <location>
        <begin position="123"/>
        <end position="173"/>
    </location>
</feature>
<feature type="compositionally biased region" description="Low complexity" evidence="1">
    <location>
        <begin position="1"/>
        <end position="16"/>
    </location>
</feature>
<feature type="compositionally biased region" description="Low complexity" evidence="1">
    <location>
        <begin position="127"/>
        <end position="172"/>
    </location>
</feature>
<feature type="region of interest" description="Disordered" evidence="1">
    <location>
        <begin position="1"/>
        <end position="88"/>
    </location>
</feature>
<dbReference type="EMBL" id="JAACFV010000077">
    <property type="protein sequence ID" value="KAF7506929.1"/>
    <property type="molecule type" value="Genomic_DNA"/>
</dbReference>
<proteinExistence type="predicted"/>
<dbReference type="Proteomes" id="UP000606974">
    <property type="component" value="Unassembled WGS sequence"/>
</dbReference>
<feature type="compositionally biased region" description="Polar residues" evidence="1">
    <location>
        <begin position="17"/>
        <end position="27"/>
    </location>
</feature>
<keyword evidence="3" id="KW-1185">Reference proteome</keyword>
<protein>
    <submittedName>
        <fullName evidence="2">Uncharacterized protein</fullName>
    </submittedName>
</protein>
<gene>
    <name evidence="2" type="ORF">GJ744_011060</name>
</gene>
<dbReference type="OrthoDB" id="10515262at2759"/>
<dbReference type="AlphaFoldDB" id="A0A8H7AGD0"/>
<feature type="region of interest" description="Disordered" evidence="1">
    <location>
        <begin position="209"/>
        <end position="245"/>
    </location>
</feature>
<evidence type="ECO:0000313" key="3">
    <source>
        <dbReference type="Proteomes" id="UP000606974"/>
    </source>
</evidence>
<evidence type="ECO:0000313" key="2">
    <source>
        <dbReference type="EMBL" id="KAF7506929.1"/>
    </source>
</evidence>
<organism evidence="2 3">
    <name type="scientific">Endocarpon pusillum</name>
    <dbReference type="NCBI Taxonomy" id="364733"/>
    <lineage>
        <taxon>Eukaryota</taxon>
        <taxon>Fungi</taxon>
        <taxon>Dikarya</taxon>
        <taxon>Ascomycota</taxon>
        <taxon>Pezizomycotina</taxon>
        <taxon>Eurotiomycetes</taxon>
        <taxon>Chaetothyriomycetidae</taxon>
        <taxon>Verrucariales</taxon>
        <taxon>Verrucariaceae</taxon>
        <taxon>Endocarpon</taxon>
    </lineage>
</organism>
<accession>A0A8H7AGD0</accession>